<evidence type="ECO:0000259" key="3">
    <source>
        <dbReference type="Pfam" id="PF04321"/>
    </source>
</evidence>
<reference evidence="4 5" key="1">
    <citation type="submission" date="2019-07" db="EMBL/GenBank/DDBJ databases">
        <title>Complete Genome Sequence of Leptotrichia goodfellowii Strain JCM 16774.</title>
        <authorList>
            <person name="Watanabe S."/>
            <person name="Cui L."/>
        </authorList>
    </citation>
    <scope>NUCLEOTIDE SEQUENCE [LARGE SCALE GENOMIC DNA]</scope>
    <source>
        <strain evidence="4 5">JCM16774</strain>
    </source>
</reference>
<dbReference type="PANTHER" id="PTHR10491">
    <property type="entry name" value="DTDP-4-DEHYDRORHAMNOSE REDUCTASE"/>
    <property type="match status" value="1"/>
</dbReference>
<dbReference type="AlphaFoldDB" id="A0A510JDK0"/>
<evidence type="ECO:0000313" key="4">
    <source>
        <dbReference type="EMBL" id="BBM37304.1"/>
    </source>
</evidence>
<comment type="pathway">
    <text evidence="2">Carbohydrate biosynthesis; dTDP-L-rhamnose biosynthesis.</text>
</comment>
<proteinExistence type="inferred from homology"/>
<keyword evidence="2" id="KW-0560">Oxidoreductase</keyword>
<dbReference type="SUPFAM" id="SSF51735">
    <property type="entry name" value="NAD(P)-binding Rossmann-fold domains"/>
    <property type="match status" value="1"/>
</dbReference>
<dbReference type="STRING" id="714315.GCA_000516535_02260"/>
<protein>
    <recommendedName>
        <fullName evidence="2">dTDP-4-dehydrorhamnose reductase</fullName>
        <ecNumber evidence="2">1.1.1.133</ecNumber>
    </recommendedName>
</protein>
<evidence type="ECO:0000256" key="2">
    <source>
        <dbReference type="RuleBase" id="RU364082"/>
    </source>
</evidence>
<dbReference type="GO" id="GO:0048270">
    <property type="term" value="F:methionine adenosyltransferase regulator activity"/>
    <property type="evidence" value="ECO:0007669"/>
    <property type="project" value="TreeGrafter"/>
</dbReference>
<dbReference type="GO" id="GO:0048269">
    <property type="term" value="C:methionine adenosyltransferase complex"/>
    <property type="evidence" value="ECO:0007669"/>
    <property type="project" value="TreeGrafter"/>
</dbReference>
<dbReference type="Proteomes" id="UP000321606">
    <property type="component" value="Chromosome"/>
</dbReference>
<dbReference type="KEGG" id="lgo:JCM16774_2266"/>
<dbReference type="GO" id="GO:0008831">
    <property type="term" value="F:dTDP-4-dehydrorhamnose reductase activity"/>
    <property type="evidence" value="ECO:0007669"/>
    <property type="project" value="UniProtKB-EC"/>
</dbReference>
<dbReference type="InterPro" id="IPR029903">
    <property type="entry name" value="RmlD-like-bd"/>
</dbReference>
<feature type="domain" description="RmlD-like substrate binding" evidence="3">
    <location>
        <begin position="16"/>
        <end position="299"/>
    </location>
</feature>
<evidence type="ECO:0000313" key="5">
    <source>
        <dbReference type="Proteomes" id="UP000321606"/>
    </source>
</evidence>
<name>A0A510JDK0_9FUSO</name>
<dbReference type="Pfam" id="PF04321">
    <property type="entry name" value="RmlD_sub_bind"/>
    <property type="match status" value="1"/>
</dbReference>
<dbReference type="GO" id="GO:0006556">
    <property type="term" value="P:S-adenosylmethionine biosynthetic process"/>
    <property type="evidence" value="ECO:0007669"/>
    <property type="project" value="TreeGrafter"/>
</dbReference>
<keyword evidence="2" id="KW-0521">NADP</keyword>
<comment type="similarity">
    <text evidence="1 2">Belongs to the dTDP-4-dehydrorhamnose reductase family.</text>
</comment>
<dbReference type="PANTHER" id="PTHR10491:SF4">
    <property type="entry name" value="METHIONINE ADENOSYLTRANSFERASE 2 SUBUNIT BETA"/>
    <property type="match status" value="1"/>
</dbReference>
<dbReference type="EMBL" id="AP019822">
    <property type="protein sequence ID" value="BBM37304.1"/>
    <property type="molecule type" value="Genomic_DNA"/>
</dbReference>
<gene>
    <name evidence="4" type="ORF">JCM16774_2266</name>
</gene>
<dbReference type="InterPro" id="IPR005913">
    <property type="entry name" value="dTDP_dehydrorham_reduct"/>
</dbReference>
<dbReference type="Gene3D" id="3.40.50.720">
    <property type="entry name" value="NAD(P)-binding Rossmann-like Domain"/>
    <property type="match status" value="1"/>
</dbReference>
<accession>A0A510JDK0</accession>
<sequence length="307" mass="35145">MEKKIFMNNEKQNVYLIVGANGFIGSYMIKNIIEKTDKKILAVDCNIEGKENTSRLEWLECDITKQSDIEKLNIKCKEYGKVKVLYLAAYHAPDLVKKNPRKAWNINVTSLSSFVNSIENVECFFYSSTEMVYGAGEKNKKFSEEDILNPVNIYGKNKVVAEAIVKGYGYNVLRFPFLIGPSLEKNKKHFYDVIVDNITNKKSIEMFSDALKSALDFNTLTELILKLMERYTSEMPKCINVSGDENLSKYDIGLMIAEKYNCDKKLIVPILMESDNKIFTEKRANCTLLDNKLLKNILGISEIKIKI</sequence>
<organism evidence="4 5">
    <name type="scientific">Pseudoleptotrichia goodfellowii</name>
    <dbReference type="NCBI Taxonomy" id="157692"/>
    <lineage>
        <taxon>Bacteria</taxon>
        <taxon>Fusobacteriati</taxon>
        <taxon>Fusobacteriota</taxon>
        <taxon>Fusobacteriia</taxon>
        <taxon>Fusobacteriales</taxon>
        <taxon>Leptotrichiaceae</taxon>
        <taxon>Pseudoleptotrichia</taxon>
    </lineage>
</organism>
<evidence type="ECO:0000256" key="1">
    <source>
        <dbReference type="ARBA" id="ARBA00010944"/>
    </source>
</evidence>
<dbReference type="EC" id="1.1.1.133" evidence="2"/>
<dbReference type="OrthoDB" id="9803892at2"/>
<dbReference type="RefSeq" id="WP_051411802.1">
    <property type="nucleotide sequence ID" value="NZ_AP019822.1"/>
</dbReference>
<comment type="function">
    <text evidence="2">Catalyzes the reduction of dTDP-6-deoxy-L-lyxo-4-hexulose to yield dTDP-L-rhamnose.</text>
</comment>
<dbReference type="InterPro" id="IPR036291">
    <property type="entry name" value="NAD(P)-bd_dom_sf"/>
</dbReference>